<name>A0A6M2E3L8_XENCH</name>
<evidence type="ECO:0000313" key="1">
    <source>
        <dbReference type="EMBL" id="NOV51587.1"/>
    </source>
</evidence>
<accession>A0A6M2E3L8</accession>
<dbReference type="AlphaFoldDB" id="A0A6M2E3L8"/>
<reference evidence="1" key="1">
    <citation type="submission" date="2020-03" db="EMBL/GenBank/DDBJ databases">
        <title>Transcriptomic Profiling of the Digestive Tract of the Rat Flea, Xenopsylla cheopis, Following Blood Feeding and Infection with Yersinia pestis.</title>
        <authorList>
            <person name="Bland D.M."/>
            <person name="Martens C.A."/>
            <person name="Virtaneva K."/>
            <person name="Kanakabandi K."/>
            <person name="Long D."/>
            <person name="Rosenke R."/>
            <person name="Saturday G.A."/>
            <person name="Hoyt F.H."/>
            <person name="Bruno D.P."/>
            <person name="Ribeiro J.M.C."/>
            <person name="Hinnebusch J."/>
        </authorList>
    </citation>
    <scope>NUCLEOTIDE SEQUENCE</scope>
</reference>
<dbReference type="EMBL" id="GIIL01007861">
    <property type="protein sequence ID" value="NOV51587.1"/>
    <property type="molecule type" value="Transcribed_RNA"/>
</dbReference>
<organism evidence="1">
    <name type="scientific">Xenopsylla cheopis</name>
    <name type="common">Oriental rat flea</name>
    <name type="synonym">Pulex cheopis</name>
    <dbReference type="NCBI Taxonomy" id="163159"/>
    <lineage>
        <taxon>Eukaryota</taxon>
        <taxon>Metazoa</taxon>
        <taxon>Ecdysozoa</taxon>
        <taxon>Arthropoda</taxon>
        <taxon>Hexapoda</taxon>
        <taxon>Insecta</taxon>
        <taxon>Pterygota</taxon>
        <taxon>Neoptera</taxon>
        <taxon>Endopterygota</taxon>
        <taxon>Siphonaptera</taxon>
        <taxon>Pulicidae</taxon>
        <taxon>Xenopsyllinae</taxon>
        <taxon>Xenopsylla</taxon>
    </lineage>
</organism>
<proteinExistence type="predicted"/>
<protein>
    <submittedName>
        <fullName evidence="1">Putative secreted protein</fullName>
    </submittedName>
</protein>
<sequence>MYKFCVSIWSLQSIPIVLSNSLSLLQLTLSNAFFQSMKHAKISSLTSRHLSDIILSIPITYLVPLPFLNPN</sequence>